<dbReference type="InterPro" id="IPR004843">
    <property type="entry name" value="Calcineurin-like_PHP"/>
</dbReference>
<reference evidence="5" key="1">
    <citation type="journal article" date="2014" name="Int. J. Syst. Evol. Microbiol.">
        <title>Complete genome sequence of Corynebacterium casei LMG S-19264T (=DSM 44701T), isolated from a smear-ripened cheese.</title>
        <authorList>
            <consortium name="US DOE Joint Genome Institute (JGI-PGF)"/>
            <person name="Walter F."/>
            <person name="Albersmeier A."/>
            <person name="Kalinowski J."/>
            <person name="Ruckert C."/>
        </authorList>
    </citation>
    <scope>NUCLEOTIDE SEQUENCE</scope>
    <source>
        <strain evidence="5">CGMCC 1.12426</strain>
    </source>
</reference>
<dbReference type="Gene3D" id="3.60.21.10">
    <property type="match status" value="1"/>
</dbReference>
<name>A0A916TI35_9HYPH</name>
<dbReference type="Gene3D" id="3.90.780.10">
    <property type="entry name" value="5'-Nucleotidase, C-terminal domain"/>
    <property type="match status" value="1"/>
</dbReference>
<dbReference type="InterPro" id="IPR036907">
    <property type="entry name" value="5'-Nucleotdase_C_sf"/>
</dbReference>
<accession>A0A916TI35</accession>
<reference evidence="5" key="2">
    <citation type="submission" date="2020-09" db="EMBL/GenBank/DDBJ databases">
        <authorList>
            <person name="Sun Q."/>
            <person name="Zhou Y."/>
        </authorList>
    </citation>
    <scope>NUCLEOTIDE SEQUENCE</scope>
    <source>
        <strain evidence="5">CGMCC 1.12426</strain>
    </source>
</reference>
<dbReference type="InterPro" id="IPR029052">
    <property type="entry name" value="Metallo-depent_PP-like"/>
</dbReference>
<evidence type="ECO:0000313" key="6">
    <source>
        <dbReference type="Proteomes" id="UP000605148"/>
    </source>
</evidence>
<dbReference type="Pfam" id="PF00149">
    <property type="entry name" value="Metallophos"/>
    <property type="match status" value="1"/>
</dbReference>
<feature type="domain" description="Calcineurin-like phosphoesterase" evidence="3">
    <location>
        <begin position="90"/>
        <end position="329"/>
    </location>
</feature>
<dbReference type="RefSeq" id="WP_150495752.1">
    <property type="nucleotide sequence ID" value="NZ_BMFA01000004.1"/>
</dbReference>
<dbReference type="GO" id="GO:0000166">
    <property type="term" value="F:nucleotide binding"/>
    <property type="evidence" value="ECO:0007669"/>
    <property type="project" value="UniProtKB-KW"/>
</dbReference>
<keyword evidence="1" id="KW-0732">Signal</keyword>
<dbReference type="GO" id="GO:0016787">
    <property type="term" value="F:hydrolase activity"/>
    <property type="evidence" value="ECO:0007669"/>
    <property type="project" value="UniProtKB-KW"/>
</dbReference>
<dbReference type="PANTHER" id="PTHR11575">
    <property type="entry name" value="5'-NUCLEOTIDASE-RELATED"/>
    <property type="match status" value="1"/>
</dbReference>
<evidence type="ECO:0000259" key="3">
    <source>
        <dbReference type="Pfam" id="PF00149"/>
    </source>
</evidence>
<dbReference type="PANTHER" id="PTHR11575:SF24">
    <property type="entry name" value="5'-NUCLEOTIDASE"/>
    <property type="match status" value="1"/>
</dbReference>
<dbReference type="GO" id="GO:0009166">
    <property type="term" value="P:nucleotide catabolic process"/>
    <property type="evidence" value="ECO:0007669"/>
    <property type="project" value="InterPro"/>
</dbReference>
<dbReference type="SUPFAM" id="SSF55816">
    <property type="entry name" value="5'-nucleotidase (syn. UDP-sugar hydrolase), C-terminal domain"/>
    <property type="match status" value="1"/>
</dbReference>
<dbReference type="OrthoDB" id="9803927at2"/>
<protein>
    <submittedName>
        <fullName evidence="5">Multifunctional 2',3'-cyclic-nucleotide 2'-phosphodiesterase/5'-nucleotidase/3'-nucleotidase</fullName>
    </submittedName>
</protein>
<feature type="domain" description="5'-Nucleotidase C-terminal" evidence="4">
    <location>
        <begin position="441"/>
        <end position="601"/>
    </location>
</feature>
<evidence type="ECO:0000256" key="2">
    <source>
        <dbReference type="RuleBase" id="RU362119"/>
    </source>
</evidence>
<sequence>MPSFISPSRRAFLVGASAAALTPMIVFRANAQAGLRELSLTEVAPNPKGVVERAFLLTGDPLAGPIERIVAADGSPVPSPALPEGERRVLRILHINDMHNHLTEMHSKRGDTHRFSQIVKMVRAARASSADNEITLFVSAGDDHTGSVFDELMGWSPEEFVADAGYRAASAAGLDIAVLGNHEFDRGAEMLRLGIERDVTFPVLSANIHGSAHMERDRDYHAAAILEAKGLRIGVIGLTTSVDTRVGTESDPGLAVASPVTALENLMPAVSAVSDVVVILSHCGYGAGSHQSGRSAFARRIDDGDFVLAERAGPLSDKPIVLVGGHTHTVLNETGINPANVMNGVLITQANANGRHLGDIAMSIAAENGRRGWFTSVSLHPTKRRDDRLVPGDDGYEAAERDEDYDQQFEAEVIGPMIAALEDKMAEAIGNVVDPEGLLSRHRTISDRYIREAALANFMNDALVARSSSFANGTVDLALFNATGLAAGVDEGPLSFGEWFDVMPYADQVHVATVTGRDLKAMLDSNAKRILRPEEVESADLNGFVSRGFLHFSSGLRYAIELGGSAAEARAVKVEVLGQPLESQLDKTFSLAINSYIQLGAFGEAWNGAPISGGVAGNIASLDIRGWSYNHTGLVYRNEVIAHIRDLGTVTPENGIRLDGRLRIA</sequence>
<comment type="similarity">
    <text evidence="2">Belongs to the 5'-nucleotidase family.</text>
</comment>
<dbReference type="Proteomes" id="UP000605148">
    <property type="component" value="Unassembled WGS sequence"/>
</dbReference>
<keyword evidence="2" id="KW-0547">Nucleotide-binding</keyword>
<dbReference type="InterPro" id="IPR008334">
    <property type="entry name" value="5'-Nucleotdase_C"/>
</dbReference>
<dbReference type="InterPro" id="IPR006179">
    <property type="entry name" value="5_nucleotidase/apyrase"/>
</dbReference>
<dbReference type="InterPro" id="IPR006311">
    <property type="entry name" value="TAT_signal"/>
</dbReference>
<dbReference type="AlphaFoldDB" id="A0A916TI35"/>
<keyword evidence="2" id="KW-0378">Hydrolase</keyword>
<evidence type="ECO:0000313" key="5">
    <source>
        <dbReference type="EMBL" id="GGB44126.1"/>
    </source>
</evidence>
<comment type="caution">
    <text evidence="5">The sequence shown here is derived from an EMBL/GenBank/DDBJ whole genome shotgun (WGS) entry which is preliminary data.</text>
</comment>
<proteinExistence type="inferred from homology"/>
<dbReference type="Pfam" id="PF02872">
    <property type="entry name" value="5_nucleotid_C"/>
    <property type="match status" value="1"/>
</dbReference>
<dbReference type="SUPFAM" id="SSF56300">
    <property type="entry name" value="Metallo-dependent phosphatases"/>
    <property type="match status" value="1"/>
</dbReference>
<dbReference type="PROSITE" id="PS51318">
    <property type="entry name" value="TAT"/>
    <property type="match status" value="1"/>
</dbReference>
<evidence type="ECO:0000256" key="1">
    <source>
        <dbReference type="ARBA" id="ARBA00022729"/>
    </source>
</evidence>
<organism evidence="5 6">
    <name type="scientific">Roseibium aquae</name>
    <dbReference type="NCBI Taxonomy" id="1323746"/>
    <lineage>
        <taxon>Bacteria</taxon>
        <taxon>Pseudomonadati</taxon>
        <taxon>Pseudomonadota</taxon>
        <taxon>Alphaproteobacteria</taxon>
        <taxon>Hyphomicrobiales</taxon>
        <taxon>Stappiaceae</taxon>
        <taxon>Roseibium</taxon>
    </lineage>
</organism>
<dbReference type="PRINTS" id="PR01607">
    <property type="entry name" value="APYRASEFAMLY"/>
</dbReference>
<evidence type="ECO:0000259" key="4">
    <source>
        <dbReference type="Pfam" id="PF02872"/>
    </source>
</evidence>
<keyword evidence="6" id="KW-1185">Reference proteome</keyword>
<gene>
    <name evidence="5" type="ORF">GCM10011316_15160</name>
</gene>
<dbReference type="EMBL" id="BMFA01000004">
    <property type="protein sequence ID" value="GGB44126.1"/>
    <property type="molecule type" value="Genomic_DNA"/>
</dbReference>